<sequence length="179" mass="20355">MDGFVKADKHRWSDHRFPYVIPQYRFLRIKRKCEYWRNRFLPFFIVYRLLFEHYKIKYGTDIPAKVQIGKGLRIEHLGGIVVNPKAKIGSNVTLLNGVLIGAQNRGKHKGFPVIGDYVWIGTNSIIVGSVHVGNNVLIAPGSYINFDVPDNSIVLGNPGKIIHKDNAIEGYITYPYEGD</sequence>
<evidence type="ECO:0000313" key="5">
    <source>
        <dbReference type="EMBL" id="TCD95335.1"/>
    </source>
</evidence>
<dbReference type="InterPro" id="IPR045304">
    <property type="entry name" value="LbH_SAT"/>
</dbReference>
<evidence type="ECO:0000256" key="1">
    <source>
        <dbReference type="ARBA" id="ARBA00007274"/>
    </source>
</evidence>
<dbReference type="GO" id="GO:0016746">
    <property type="term" value="F:acyltransferase activity"/>
    <property type="evidence" value="ECO:0007669"/>
    <property type="project" value="UniProtKB-KW"/>
</dbReference>
<comment type="similarity">
    <text evidence="1">Belongs to the transferase hexapeptide repeat family.</text>
</comment>
<dbReference type="InterPro" id="IPR018357">
    <property type="entry name" value="Hexapep_transf_CS"/>
</dbReference>
<dbReference type="PANTHER" id="PTHR42811">
    <property type="entry name" value="SERINE ACETYLTRANSFERASE"/>
    <property type="match status" value="1"/>
</dbReference>
<dbReference type="Proteomes" id="UP000293441">
    <property type="component" value="Unassembled WGS sequence"/>
</dbReference>
<dbReference type="AlphaFoldDB" id="A0A4V2NCV3"/>
<dbReference type="RefSeq" id="WP_048349539.1">
    <property type="nucleotide sequence ID" value="NZ_SHPQ01000004.1"/>
</dbReference>
<evidence type="ECO:0000313" key="8">
    <source>
        <dbReference type="Proteomes" id="UP000293441"/>
    </source>
</evidence>
<dbReference type="EMBL" id="SHPX01000052">
    <property type="protein sequence ID" value="TCD95335.1"/>
    <property type="molecule type" value="Genomic_DNA"/>
</dbReference>
<organism evidence="6 7">
    <name type="scientific">Bifidobacterium longum subsp. longum</name>
    <dbReference type="NCBI Taxonomy" id="1679"/>
    <lineage>
        <taxon>Bacteria</taxon>
        <taxon>Bacillati</taxon>
        <taxon>Actinomycetota</taxon>
        <taxon>Actinomycetes</taxon>
        <taxon>Bifidobacteriales</taxon>
        <taxon>Bifidobacteriaceae</taxon>
        <taxon>Bifidobacterium</taxon>
    </lineage>
</organism>
<dbReference type="Pfam" id="PF00132">
    <property type="entry name" value="Hexapep"/>
    <property type="match status" value="1"/>
</dbReference>
<dbReference type="PROSITE" id="PS00101">
    <property type="entry name" value="HEXAPEP_TRANSFERASES"/>
    <property type="match status" value="1"/>
</dbReference>
<dbReference type="InterPro" id="IPR011004">
    <property type="entry name" value="Trimer_LpxA-like_sf"/>
</dbReference>
<dbReference type="Proteomes" id="UP000291501">
    <property type="component" value="Unassembled WGS sequence"/>
</dbReference>
<gene>
    <name evidence="5" type="ORF">MCC10015_2065</name>
    <name evidence="6" type="ORF">MCC10126_0439</name>
</gene>
<dbReference type="CDD" id="cd03354">
    <property type="entry name" value="LbH_SAT"/>
    <property type="match status" value="1"/>
</dbReference>
<evidence type="ECO:0000313" key="6">
    <source>
        <dbReference type="EMBL" id="TCF84942.1"/>
    </source>
</evidence>
<evidence type="ECO:0000256" key="4">
    <source>
        <dbReference type="ARBA" id="ARBA00023315"/>
    </source>
</evidence>
<evidence type="ECO:0000256" key="3">
    <source>
        <dbReference type="ARBA" id="ARBA00022737"/>
    </source>
</evidence>
<evidence type="ECO:0000256" key="2">
    <source>
        <dbReference type="ARBA" id="ARBA00022679"/>
    </source>
</evidence>
<dbReference type="SUPFAM" id="SSF51161">
    <property type="entry name" value="Trimeric LpxA-like enzymes"/>
    <property type="match status" value="1"/>
</dbReference>
<reference evidence="7 8" key="1">
    <citation type="journal article" date="2018" name="Sci. Rep.">
        <title>Genomic diversity and distribution of Bifidobacterium longum subsp. longum across the human lifespan.</title>
        <authorList>
            <person name="Odamaki T."/>
            <person name="Bottacini F."/>
            <person name="Kato K."/>
            <person name="Mitsuyama E."/>
            <person name="Yoshida K."/>
            <person name="Horigome A."/>
            <person name="Xiao J.Z."/>
            <person name="van Sinderen D."/>
        </authorList>
    </citation>
    <scope>NUCLEOTIDE SEQUENCE [LARGE SCALE GENOMIC DNA]</scope>
    <source>
        <strain evidence="5 8">MCC10015</strain>
        <strain evidence="6 7">MCC10126</strain>
    </source>
</reference>
<dbReference type="Gene3D" id="2.160.10.10">
    <property type="entry name" value="Hexapeptide repeat proteins"/>
    <property type="match status" value="1"/>
</dbReference>
<evidence type="ECO:0000313" key="7">
    <source>
        <dbReference type="Proteomes" id="UP000291501"/>
    </source>
</evidence>
<name>A0A4V2NCV3_BIFLL</name>
<keyword evidence="2 6" id="KW-0808">Transferase</keyword>
<dbReference type="EMBL" id="SHTN01000007">
    <property type="protein sequence ID" value="TCF84942.1"/>
    <property type="molecule type" value="Genomic_DNA"/>
</dbReference>
<dbReference type="InterPro" id="IPR001451">
    <property type="entry name" value="Hexapep"/>
</dbReference>
<protein>
    <submittedName>
        <fullName evidence="6">Acetyltransferase</fullName>
    </submittedName>
</protein>
<keyword evidence="3" id="KW-0677">Repeat</keyword>
<proteinExistence type="inferred from homology"/>
<accession>A0A4V2NCV3</accession>
<keyword evidence="4" id="KW-0012">Acyltransferase</keyword>
<reference evidence="6" key="2">
    <citation type="submission" date="2019-02" db="EMBL/GenBank/DDBJ databases">
        <authorList>
            <person name="Odamaki T."/>
        </authorList>
    </citation>
    <scope>NUCLEOTIDE SEQUENCE</scope>
    <source>
        <strain evidence="5">MCC10015</strain>
        <strain evidence="6">MCC10126</strain>
    </source>
</reference>
<comment type="caution">
    <text evidence="6">The sequence shown here is derived from an EMBL/GenBank/DDBJ whole genome shotgun (WGS) entry which is preliminary data.</text>
</comment>